<name>A0A978VMJ1_ZIZJJ</name>
<sequence length="190" mass="22051">MVIEKCERMIQIIAAYNGSETEERTEIVFDRLEELILGNLQNLRSFYSGNCVRRFPNLKRLIFKNCPQMVSFCEGNISTPKVKKLILSIKEDGDEDEGYEDFYDELMKGDIDDRELHFDDEEFISYPMQQLVEGDINAATRKLWLNNQDVVKLENDCVGYFSTAESGIIQDLELNFCCSLRRSGRWTSKG</sequence>
<comment type="caution">
    <text evidence="1">The sequence shown here is derived from an EMBL/GenBank/DDBJ whole genome shotgun (WGS) entry which is preliminary data.</text>
</comment>
<dbReference type="EMBL" id="JAEACU010000003">
    <property type="protein sequence ID" value="KAH7536766.1"/>
    <property type="molecule type" value="Genomic_DNA"/>
</dbReference>
<evidence type="ECO:0000313" key="2">
    <source>
        <dbReference type="Proteomes" id="UP000813462"/>
    </source>
</evidence>
<dbReference type="AlphaFoldDB" id="A0A978VMJ1"/>
<protein>
    <submittedName>
        <fullName evidence="1">Uncharacterized protein</fullName>
    </submittedName>
</protein>
<gene>
    <name evidence="1" type="ORF">FEM48_Zijuj03G0021300</name>
</gene>
<dbReference type="Proteomes" id="UP000813462">
    <property type="component" value="Unassembled WGS sequence"/>
</dbReference>
<accession>A0A978VMJ1</accession>
<organism evidence="1 2">
    <name type="scientific">Ziziphus jujuba var. spinosa</name>
    <dbReference type="NCBI Taxonomy" id="714518"/>
    <lineage>
        <taxon>Eukaryota</taxon>
        <taxon>Viridiplantae</taxon>
        <taxon>Streptophyta</taxon>
        <taxon>Embryophyta</taxon>
        <taxon>Tracheophyta</taxon>
        <taxon>Spermatophyta</taxon>
        <taxon>Magnoliopsida</taxon>
        <taxon>eudicotyledons</taxon>
        <taxon>Gunneridae</taxon>
        <taxon>Pentapetalae</taxon>
        <taxon>rosids</taxon>
        <taxon>fabids</taxon>
        <taxon>Rosales</taxon>
        <taxon>Rhamnaceae</taxon>
        <taxon>Paliureae</taxon>
        <taxon>Ziziphus</taxon>
    </lineage>
</organism>
<evidence type="ECO:0000313" key="1">
    <source>
        <dbReference type="EMBL" id="KAH7536766.1"/>
    </source>
</evidence>
<reference evidence="1" key="1">
    <citation type="journal article" date="2021" name="Front. Plant Sci.">
        <title>Chromosome-Scale Genome Assembly for Chinese Sour Jujube and Insights Into Its Genome Evolution and Domestication Signature.</title>
        <authorList>
            <person name="Shen L.-Y."/>
            <person name="Luo H."/>
            <person name="Wang X.-L."/>
            <person name="Wang X.-M."/>
            <person name="Qiu X.-J."/>
            <person name="Liu H."/>
            <person name="Zhou S.-S."/>
            <person name="Jia K.-H."/>
            <person name="Nie S."/>
            <person name="Bao Y.-T."/>
            <person name="Zhang R.-G."/>
            <person name="Yun Q.-Z."/>
            <person name="Chai Y.-H."/>
            <person name="Lu J.-Y."/>
            <person name="Li Y."/>
            <person name="Zhao S.-W."/>
            <person name="Mao J.-F."/>
            <person name="Jia S.-G."/>
            <person name="Mao Y.-M."/>
        </authorList>
    </citation>
    <scope>NUCLEOTIDE SEQUENCE</scope>
    <source>
        <strain evidence="1">AT0</strain>
        <tissue evidence="1">Leaf</tissue>
    </source>
</reference>
<proteinExistence type="predicted"/>